<protein>
    <submittedName>
        <fullName evidence="1">Uncharacterized protein</fullName>
    </submittedName>
</protein>
<name>A0A5P8K1U3_9ACTN</name>
<dbReference type="KEGG" id="sphv:F9278_13245"/>
<proteinExistence type="predicted"/>
<accession>A0A5P8K1U3</accession>
<sequence length="73" mass="7422">MSATDTGITAAGAVGLRTLVPTANTNALPVTYTFDDLEVFPQVMTVTRSINTISKGHAAGAPISLAQPAPVPL</sequence>
<keyword evidence="2" id="KW-1185">Reference proteome</keyword>
<reference evidence="1 2" key="1">
    <citation type="submission" date="2019-10" db="EMBL/GenBank/DDBJ databases">
        <title>Streptomyces sp. strain GY16 isolated from leaves of Broussonetia papyrifera.</title>
        <authorList>
            <person name="Mo P."/>
        </authorList>
    </citation>
    <scope>NUCLEOTIDE SEQUENCE [LARGE SCALE GENOMIC DNA]</scope>
    <source>
        <strain evidence="1 2">GY16</strain>
    </source>
</reference>
<dbReference type="RefSeq" id="WP_152168508.1">
    <property type="nucleotide sequence ID" value="NZ_CP045096.1"/>
</dbReference>
<organism evidence="1 2">
    <name type="scientific">Streptomyces phaeolivaceus</name>
    <dbReference type="NCBI Taxonomy" id="2653200"/>
    <lineage>
        <taxon>Bacteria</taxon>
        <taxon>Bacillati</taxon>
        <taxon>Actinomycetota</taxon>
        <taxon>Actinomycetes</taxon>
        <taxon>Kitasatosporales</taxon>
        <taxon>Streptomycetaceae</taxon>
        <taxon>Streptomyces</taxon>
    </lineage>
</organism>
<gene>
    <name evidence="1" type="ORF">F9278_13245</name>
</gene>
<evidence type="ECO:0000313" key="1">
    <source>
        <dbReference type="EMBL" id="QFQ97016.1"/>
    </source>
</evidence>
<dbReference type="EMBL" id="CP045096">
    <property type="protein sequence ID" value="QFQ97016.1"/>
    <property type="molecule type" value="Genomic_DNA"/>
</dbReference>
<dbReference type="AlphaFoldDB" id="A0A5P8K1U3"/>
<dbReference type="Proteomes" id="UP000327294">
    <property type="component" value="Chromosome"/>
</dbReference>
<evidence type="ECO:0000313" key="2">
    <source>
        <dbReference type="Proteomes" id="UP000327294"/>
    </source>
</evidence>